<dbReference type="InterPro" id="IPR014284">
    <property type="entry name" value="RNA_pol_sigma-70_dom"/>
</dbReference>
<comment type="caution">
    <text evidence="1">The sequence shown here is derived from an EMBL/GenBank/DDBJ whole genome shotgun (WGS) entry which is preliminary data.</text>
</comment>
<gene>
    <name evidence="1" type="ORF">C7Y72_10620</name>
</gene>
<protein>
    <recommendedName>
        <fullName evidence="3">Sigma-70 family RNA polymerase sigma factor</fullName>
    </recommendedName>
</protein>
<dbReference type="AlphaFoldDB" id="A0A2T4ULH9"/>
<accession>A0A2T4ULH9</accession>
<dbReference type="EMBL" id="PYYB01000001">
    <property type="protein sequence ID" value="PTL60065.1"/>
    <property type="molecule type" value="Genomic_DNA"/>
</dbReference>
<name>A0A2T4ULH9_9ACTN</name>
<dbReference type="Gene3D" id="1.10.10.10">
    <property type="entry name" value="Winged helix-like DNA-binding domain superfamily/Winged helix DNA-binding domain"/>
    <property type="match status" value="1"/>
</dbReference>
<evidence type="ECO:0000313" key="1">
    <source>
        <dbReference type="EMBL" id="PTL60065.1"/>
    </source>
</evidence>
<sequence length="232" mass="26579">MWECQTSGTRSDPDLVERRAEQLMKEFVRARARGDKPAMQRWWGELLALQFDRLTAMVKRHAQGVVFGSEVDDAISEAAMRMALKAWRQHEGDTVGSFNAAMSTVCRFSCREVQRKAARISERRAGSLDAVPRDGREAQGWAASTYADFEAERLRAHAEEEERRETLAADRDFVAWAVPQLPGRPREVFELLLEGRTPTEIMERLGMERNAVDQNKRRAVQALRKLKEQYPS</sequence>
<evidence type="ECO:0000313" key="2">
    <source>
        <dbReference type="Proteomes" id="UP000240739"/>
    </source>
</evidence>
<dbReference type="GO" id="GO:0003700">
    <property type="term" value="F:DNA-binding transcription factor activity"/>
    <property type="evidence" value="ECO:0007669"/>
    <property type="project" value="InterPro"/>
</dbReference>
<dbReference type="SUPFAM" id="SSF88659">
    <property type="entry name" value="Sigma3 and sigma4 domains of RNA polymerase sigma factors"/>
    <property type="match status" value="1"/>
</dbReference>
<organism evidence="1 2">
    <name type="scientific">Paraconexibacter algicola</name>
    <dbReference type="NCBI Taxonomy" id="2133960"/>
    <lineage>
        <taxon>Bacteria</taxon>
        <taxon>Bacillati</taxon>
        <taxon>Actinomycetota</taxon>
        <taxon>Thermoleophilia</taxon>
        <taxon>Solirubrobacterales</taxon>
        <taxon>Paraconexibacteraceae</taxon>
        <taxon>Paraconexibacter</taxon>
    </lineage>
</organism>
<dbReference type="GO" id="GO:0006352">
    <property type="term" value="P:DNA-templated transcription initiation"/>
    <property type="evidence" value="ECO:0007669"/>
    <property type="project" value="InterPro"/>
</dbReference>
<dbReference type="Proteomes" id="UP000240739">
    <property type="component" value="Unassembled WGS sequence"/>
</dbReference>
<dbReference type="InterPro" id="IPR013324">
    <property type="entry name" value="RNA_pol_sigma_r3/r4-like"/>
</dbReference>
<dbReference type="InterPro" id="IPR036388">
    <property type="entry name" value="WH-like_DNA-bd_sf"/>
</dbReference>
<keyword evidence="2" id="KW-1185">Reference proteome</keyword>
<dbReference type="NCBIfam" id="TIGR02937">
    <property type="entry name" value="sigma70-ECF"/>
    <property type="match status" value="1"/>
</dbReference>
<reference evidence="1 2" key="1">
    <citation type="submission" date="2018-03" db="EMBL/GenBank/DDBJ databases">
        <title>Aquarubrobacter algicola gen. nov., sp. nov., a novel actinobacterium isolated from shallow eutrophic lake during the end of cyanobacterial harmful algal blooms.</title>
        <authorList>
            <person name="Chun S.J."/>
        </authorList>
    </citation>
    <scope>NUCLEOTIDE SEQUENCE [LARGE SCALE GENOMIC DNA]</scope>
    <source>
        <strain evidence="1 2">Seoho-28</strain>
    </source>
</reference>
<evidence type="ECO:0008006" key="3">
    <source>
        <dbReference type="Google" id="ProtNLM"/>
    </source>
</evidence>
<proteinExistence type="predicted"/>